<dbReference type="Proteomes" id="UP000235145">
    <property type="component" value="Unassembled WGS sequence"/>
</dbReference>
<proteinExistence type="inferred from homology"/>
<evidence type="ECO:0000256" key="12">
    <source>
        <dbReference type="ARBA" id="ARBA00049515"/>
    </source>
</evidence>
<evidence type="ECO:0000256" key="7">
    <source>
        <dbReference type="ARBA" id="ARBA00022833"/>
    </source>
</evidence>
<sequence>MKHHSASMSLLASMKNDTYLESVISKRIQLFESIRAKQIKERQSIAGDPIKVTLPHESVKKGKKWETTPFDIAKEVSKSLASNALISQVDGVLWDMSRPLERDCRLKIFTFDSDEDRDTFWHSSAHILGHALEITYGCKLVSTMMVSMVTLGLNEQHFDQIVAGAKKEKQPFQRIEASRDEALEMFSDNEFKVEIIQDLPADKTITVYRFGPLVDLCRGPHIPNTSFVKAIACLKLTRGGTKIVKAYKESMGYLILTKNVLRNTFIHIFKKYDHRQLGKKQELFFFHRLSCFFLPHGTLITEKLFTFLKKEYRKRGYSELSCIFFQTKCYIDVVGTPNMYNMQLWETSGHAANYKETMFVFDIDKQEFGFKPMNCPGHCLMFDHRVRSYRELPIRFAEFGVLHRNEASGALTGLTRVRRFQQDDAHIFCRESQIKDEVKGVLEFINYVYDIFGFTFELKLSTRPEKYLRDVETWEKAETALADALNEFGKPWEINKADGAFYGPKIYISVSDAMRRKFQCATLQVNLSYTLRLDFQLPERFWLSPRQTIVCHVSHKTIFNCSLMGS</sequence>
<evidence type="ECO:0000259" key="13">
    <source>
        <dbReference type="PROSITE" id="PS50862"/>
    </source>
</evidence>
<evidence type="ECO:0000256" key="8">
    <source>
        <dbReference type="ARBA" id="ARBA00022840"/>
    </source>
</evidence>
<dbReference type="Pfam" id="PF00587">
    <property type="entry name" value="tRNA-synt_2b"/>
    <property type="match status" value="1"/>
</dbReference>
<comment type="similarity">
    <text evidence="2">Belongs to the class-II aminoacyl-tRNA synthetase family.</text>
</comment>
<dbReference type="FunFam" id="3.10.20.30:FF:000006">
    <property type="entry name" value="Threonine--tRNA ligase, cytoplasmic"/>
    <property type="match status" value="1"/>
</dbReference>
<evidence type="ECO:0000256" key="10">
    <source>
        <dbReference type="ARBA" id="ARBA00023146"/>
    </source>
</evidence>
<evidence type="ECO:0000256" key="9">
    <source>
        <dbReference type="ARBA" id="ARBA00022917"/>
    </source>
</evidence>
<organism evidence="15 16">
    <name type="scientific">Lactuca sativa</name>
    <name type="common">Garden lettuce</name>
    <dbReference type="NCBI Taxonomy" id="4236"/>
    <lineage>
        <taxon>Eukaryota</taxon>
        <taxon>Viridiplantae</taxon>
        <taxon>Streptophyta</taxon>
        <taxon>Embryophyta</taxon>
        <taxon>Tracheophyta</taxon>
        <taxon>Spermatophyta</taxon>
        <taxon>Magnoliopsida</taxon>
        <taxon>eudicotyledons</taxon>
        <taxon>Gunneridae</taxon>
        <taxon>Pentapetalae</taxon>
        <taxon>asterids</taxon>
        <taxon>campanulids</taxon>
        <taxon>Asterales</taxon>
        <taxon>Asteraceae</taxon>
        <taxon>Cichorioideae</taxon>
        <taxon>Cichorieae</taxon>
        <taxon>Lactucinae</taxon>
        <taxon>Lactuca</taxon>
    </lineage>
</organism>
<dbReference type="FunFam" id="3.30.980.10:FF:000005">
    <property type="entry name" value="Threonyl-tRNA synthetase, mitochondrial"/>
    <property type="match status" value="1"/>
</dbReference>
<comment type="caution">
    <text evidence="15">The sequence shown here is derived from an EMBL/GenBank/DDBJ whole genome shotgun (WGS) entry which is preliminary data.</text>
</comment>
<dbReference type="GO" id="GO:0004829">
    <property type="term" value="F:threonine-tRNA ligase activity"/>
    <property type="evidence" value="ECO:0000318"/>
    <property type="project" value="GO_Central"/>
</dbReference>
<evidence type="ECO:0000256" key="6">
    <source>
        <dbReference type="ARBA" id="ARBA00022741"/>
    </source>
</evidence>
<name>A0A9R1VK49_LACSA</name>
<feature type="domain" description="TGS" evidence="14">
    <location>
        <begin position="48"/>
        <end position="110"/>
    </location>
</feature>
<reference evidence="15 16" key="1">
    <citation type="journal article" date="2017" name="Nat. Commun.">
        <title>Genome assembly with in vitro proximity ligation data and whole-genome triplication in lettuce.</title>
        <authorList>
            <person name="Reyes-Chin-Wo S."/>
            <person name="Wang Z."/>
            <person name="Yang X."/>
            <person name="Kozik A."/>
            <person name="Arikit S."/>
            <person name="Song C."/>
            <person name="Xia L."/>
            <person name="Froenicke L."/>
            <person name="Lavelle D.O."/>
            <person name="Truco M.J."/>
            <person name="Xia R."/>
            <person name="Zhu S."/>
            <person name="Xu C."/>
            <person name="Xu H."/>
            <person name="Xu X."/>
            <person name="Cox K."/>
            <person name="Korf I."/>
            <person name="Meyers B.C."/>
            <person name="Michelmore R.W."/>
        </authorList>
    </citation>
    <scope>NUCLEOTIDE SEQUENCE [LARGE SCALE GENOMIC DNA]</scope>
    <source>
        <strain evidence="16">cv. Salinas</strain>
        <tissue evidence="15">Seedlings</tissue>
    </source>
</reference>
<evidence type="ECO:0000256" key="5">
    <source>
        <dbReference type="ARBA" id="ARBA00022723"/>
    </source>
</evidence>
<dbReference type="GO" id="GO:0005524">
    <property type="term" value="F:ATP binding"/>
    <property type="evidence" value="ECO:0007669"/>
    <property type="project" value="UniProtKB-KW"/>
</dbReference>
<protein>
    <recommendedName>
        <fullName evidence="3">threonine--tRNA ligase</fullName>
        <ecNumber evidence="3">6.1.1.3</ecNumber>
    </recommendedName>
    <alternativeName>
        <fullName evidence="11">Threonyl-tRNA synthetase</fullName>
    </alternativeName>
</protein>
<dbReference type="EMBL" id="NBSK02000004">
    <property type="protein sequence ID" value="KAJ0208762.1"/>
    <property type="molecule type" value="Genomic_DNA"/>
</dbReference>
<keyword evidence="6" id="KW-0547">Nucleotide-binding</keyword>
<comment type="subcellular location">
    <subcellularLocation>
        <location evidence="1">Cytoplasm</location>
    </subcellularLocation>
</comment>
<evidence type="ECO:0000256" key="1">
    <source>
        <dbReference type="ARBA" id="ARBA00004496"/>
    </source>
</evidence>
<dbReference type="FunFam" id="3.30.930.10:FF:000002">
    <property type="entry name" value="Threonine--tRNA ligase"/>
    <property type="match status" value="1"/>
</dbReference>
<accession>A0A9R1VK49</accession>
<evidence type="ECO:0000256" key="4">
    <source>
        <dbReference type="ARBA" id="ARBA00022598"/>
    </source>
</evidence>
<dbReference type="PROSITE" id="PS51880">
    <property type="entry name" value="TGS"/>
    <property type="match status" value="1"/>
</dbReference>
<dbReference type="InterPro" id="IPR006195">
    <property type="entry name" value="aa-tRNA-synth_II"/>
</dbReference>
<dbReference type="InterPro" id="IPR018163">
    <property type="entry name" value="Thr/Ala-tRNA-synth_IIc_edit"/>
</dbReference>
<dbReference type="Pfam" id="PF02824">
    <property type="entry name" value="TGS"/>
    <property type="match status" value="1"/>
</dbReference>
<dbReference type="Gene3D" id="3.10.20.30">
    <property type="match status" value="1"/>
</dbReference>
<gene>
    <name evidence="15" type="ORF">LSAT_V11C400206250</name>
</gene>
<keyword evidence="7" id="KW-0862">Zinc</keyword>
<keyword evidence="16" id="KW-1185">Reference proteome</keyword>
<dbReference type="InterPro" id="IPR002320">
    <property type="entry name" value="Thr-tRNA-ligase_IIa"/>
</dbReference>
<dbReference type="InterPro" id="IPR012676">
    <property type="entry name" value="TGS-like"/>
</dbReference>
<dbReference type="SUPFAM" id="SSF55186">
    <property type="entry name" value="ThrRS/AlaRS common domain"/>
    <property type="match status" value="1"/>
</dbReference>
<dbReference type="CDD" id="cd00771">
    <property type="entry name" value="ThrRS_core"/>
    <property type="match status" value="1"/>
</dbReference>
<dbReference type="InterPro" id="IPR002314">
    <property type="entry name" value="aa-tRNA-synt_IIb"/>
</dbReference>
<dbReference type="SMART" id="SM00863">
    <property type="entry name" value="tRNA_SAD"/>
    <property type="match status" value="1"/>
</dbReference>
<evidence type="ECO:0000256" key="11">
    <source>
        <dbReference type="ARBA" id="ARBA00031900"/>
    </source>
</evidence>
<keyword evidence="10" id="KW-0030">Aminoacyl-tRNA synthetase</keyword>
<keyword evidence="5" id="KW-0479">Metal-binding</keyword>
<dbReference type="GO" id="GO:0006435">
    <property type="term" value="P:threonyl-tRNA aminoacylation"/>
    <property type="evidence" value="ECO:0000318"/>
    <property type="project" value="GO_Central"/>
</dbReference>
<dbReference type="EC" id="6.1.1.3" evidence="3"/>
<dbReference type="AlphaFoldDB" id="A0A9R1VK49"/>
<evidence type="ECO:0000256" key="3">
    <source>
        <dbReference type="ARBA" id="ARBA00013163"/>
    </source>
</evidence>
<evidence type="ECO:0000313" key="16">
    <source>
        <dbReference type="Proteomes" id="UP000235145"/>
    </source>
</evidence>
<dbReference type="Gene3D" id="3.30.930.10">
    <property type="entry name" value="Bira Bifunctional Protein, Domain 2"/>
    <property type="match status" value="1"/>
</dbReference>
<dbReference type="InterPro" id="IPR004095">
    <property type="entry name" value="TGS"/>
</dbReference>
<evidence type="ECO:0000259" key="14">
    <source>
        <dbReference type="PROSITE" id="PS51880"/>
    </source>
</evidence>
<dbReference type="InterPro" id="IPR012675">
    <property type="entry name" value="Beta-grasp_dom_sf"/>
</dbReference>
<dbReference type="Gene3D" id="3.30.980.10">
    <property type="entry name" value="Threonyl-trna Synthetase, Chain A, domain 2"/>
    <property type="match status" value="1"/>
</dbReference>
<dbReference type="CDD" id="cd01667">
    <property type="entry name" value="TGS_ThrRS"/>
    <property type="match status" value="1"/>
</dbReference>
<dbReference type="InterPro" id="IPR012947">
    <property type="entry name" value="tRNA_SAD"/>
</dbReference>
<feature type="domain" description="Aminoacyl-transfer RNA synthetases class-II family profile" evidence="13">
    <location>
        <begin position="295"/>
        <end position="495"/>
    </location>
</feature>
<keyword evidence="8" id="KW-0067">ATP-binding</keyword>
<dbReference type="PROSITE" id="PS50862">
    <property type="entry name" value="AA_TRNA_LIGASE_II"/>
    <property type="match status" value="1"/>
</dbReference>
<dbReference type="Pfam" id="PF07973">
    <property type="entry name" value="tRNA_SAD"/>
    <property type="match status" value="1"/>
</dbReference>
<dbReference type="InterPro" id="IPR033728">
    <property type="entry name" value="ThrRS_core"/>
</dbReference>
<dbReference type="PANTHER" id="PTHR11451">
    <property type="entry name" value="THREONINE-TRNA LIGASE"/>
    <property type="match status" value="1"/>
</dbReference>
<dbReference type="PANTHER" id="PTHR11451:SF46">
    <property type="entry name" value="THREONINE--TRNA LIGASE"/>
    <property type="match status" value="1"/>
</dbReference>
<dbReference type="SUPFAM" id="SSF81271">
    <property type="entry name" value="TGS-like"/>
    <property type="match status" value="1"/>
</dbReference>
<dbReference type="GO" id="GO:0046872">
    <property type="term" value="F:metal ion binding"/>
    <property type="evidence" value="ECO:0007669"/>
    <property type="project" value="UniProtKB-KW"/>
</dbReference>
<dbReference type="SUPFAM" id="SSF55681">
    <property type="entry name" value="Class II aaRS and biotin synthetases"/>
    <property type="match status" value="1"/>
</dbReference>
<dbReference type="GO" id="GO:0009507">
    <property type="term" value="C:chloroplast"/>
    <property type="evidence" value="ECO:0000318"/>
    <property type="project" value="GO_Central"/>
</dbReference>
<keyword evidence="4" id="KW-0436">Ligase</keyword>
<evidence type="ECO:0000256" key="2">
    <source>
        <dbReference type="ARBA" id="ARBA00008226"/>
    </source>
</evidence>
<comment type="catalytic activity">
    <reaction evidence="12">
        <text>tRNA(Thr) + L-threonine + ATP = L-threonyl-tRNA(Thr) + AMP + diphosphate + H(+)</text>
        <dbReference type="Rhea" id="RHEA:24624"/>
        <dbReference type="Rhea" id="RHEA-COMP:9670"/>
        <dbReference type="Rhea" id="RHEA-COMP:9704"/>
        <dbReference type="ChEBI" id="CHEBI:15378"/>
        <dbReference type="ChEBI" id="CHEBI:30616"/>
        <dbReference type="ChEBI" id="CHEBI:33019"/>
        <dbReference type="ChEBI" id="CHEBI:57926"/>
        <dbReference type="ChEBI" id="CHEBI:78442"/>
        <dbReference type="ChEBI" id="CHEBI:78534"/>
        <dbReference type="ChEBI" id="CHEBI:456215"/>
        <dbReference type="EC" id="6.1.1.3"/>
    </reaction>
</comment>
<evidence type="ECO:0000313" key="15">
    <source>
        <dbReference type="EMBL" id="KAJ0208762.1"/>
    </source>
</evidence>
<keyword evidence="9" id="KW-0648">Protein biosynthesis</keyword>
<dbReference type="PRINTS" id="PR01047">
    <property type="entry name" value="TRNASYNTHTHR"/>
</dbReference>
<dbReference type="InterPro" id="IPR045864">
    <property type="entry name" value="aa-tRNA-synth_II/BPL/LPL"/>
</dbReference>